<evidence type="ECO:0000313" key="4">
    <source>
        <dbReference type="EnsemblMetazoa" id="tetur21g00210.1"/>
    </source>
</evidence>
<protein>
    <recommendedName>
        <fullName evidence="6">Aminoglycoside phosphotransferase domain-containing protein</fullName>
    </recommendedName>
</protein>
<evidence type="ECO:0000256" key="2">
    <source>
        <dbReference type="ARBA" id="ARBA00023264"/>
    </source>
</evidence>
<dbReference type="PANTHER" id="PTHR22603:SF93">
    <property type="entry name" value="RE24176P"/>
    <property type="match status" value="1"/>
</dbReference>
<dbReference type="EMBL" id="CAEY01000544">
    <property type="status" value="NOT_ANNOTATED_CDS"/>
    <property type="molecule type" value="Genomic_DNA"/>
</dbReference>
<evidence type="ECO:0000256" key="3">
    <source>
        <dbReference type="ARBA" id="ARBA00038211"/>
    </source>
</evidence>
<dbReference type="AlphaFoldDB" id="T1KTL7"/>
<proteinExistence type="inferred from homology"/>
<dbReference type="SUPFAM" id="SSF56112">
    <property type="entry name" value="Protein kinase-like (PK-like)"/>
    <property type="match status" value="1"/>
</dbReference>
<dbReference type="GO" id="GO:0006646">
    <property type="term" value="P:phosphatidylethanolamine biosynthetic process"/>
    <property type="evidence" value="ECO:0007669"/>
    <property type="project" value="TreeGrafter"/>
</dbReference>
<dbReference type="eggNOG" id="KOG2686">
    <property type="taxonomic scope" value="Eukaryota"/>
</dbReference>
<dbReference type="EnsemblMetazoa" id="tetur21g00210.1">
    <property type="protein sequence ID" value="tetur21g00210.1"/>
    <property type="gene ID" value="tetur21g00210"/>
</dbReference>
<reference evidence="5" key="1">
    <citation type="submission" date="2011-08" db="EMBL/GenBank/DDBJ databases">
        <authorList>
            <person name="Rombauts S."/>
        </authorList>
    </citation>
    <scope>NUCLEOTIDE SEQUENCE</scope>
    <source>
        <strain evidence="5">London</strain>
    </source>
</reference>
<keyword evidence="5" id="KW-1185">Reference proteome</keyword>
<dbReference type="InterPro" id="IPR011009">
    <property type="entry name" value="Kinase-like_dom_sf"/>
</dbReference>
<dbReference type="Gene3D" id="3.30.200.20">
    <property type="entry name" value="Phosphorylase Kinase, domain 1"/>
    <property type="match status" value="2"/>
</dbReference>
<organism evidence="4 5">
    <name type="scientific">Tetranychus urticae</name>
    <name type="common">Two-spotted spider mite</name>
    <dbReference type="NCBI Taxonomy" id="32264"/>
    <lineage>
        <taxon>Eukaryota</taxon>
        <taxon>Metazoa</taxon>
        <taxon>Ecdysozoa</taxon>
        <taxon>Arthropoda</taxon>
        <taxon>Chelicerata</taxon>
        <taxon>Arachnida</taxon>
        <taxon>Acari</taxon>
        <taxon>Acariformes</taxon>
        <taxon>Trombidiformes</taxon>
        <taxon>Prostigmata</taxon>
        <taxon>Eleutherengona</taxon>
        <taxon>Raphignathae</taxon>
        <taxon>Tetranychoidea</taxon>
        <taxon>Tetranychidae</taxon>
        <taxon>Tetranychus</taxon>
    </lineage>
</organism>
<dbReference type="GO" id="GO:0005737">
    <property type="term" value="C:cytoplasm"/>
    <property type="evidence" value="ECO:0007669"/>
    <property type="project" value="TreeGrafter"/>
</dbReference>
<comment type="similarity">
    <text evidence="3">Belongs to the choline/ethanolamine kinase family.</text>
</comment>
<dbReference type="GO" id="GO:0004305">
    <property type="term" value="F:ethanolamine kinase activity"/>
    <property type="evidence" value="ECO:0007669"/>
    <property type="project" value="TreeGrafter"/>
</dbReference>
<keyword evidence="2" id="KW-1208">Phospholipid metabolism</keyword>
<accession>T1KTL7</accession>
<keyword evidence="1" id="KW-0443">Lipid metabolism</keyword>
<dbReference type="Pfam" id="PF01633">
    <property type="entry name" value="Choline_kinase"/>
    <property type="match status" value="1"/>
</dbReference>
<evidence type="ECO:0000313" key="5">
    <source>
        <dbReference type="Proteomes" id="UP000015104"/>
    </source>
</evidence>
<evidence type="ECO:0000256" key="1">
    <source>
        <dbReference type="ARBA" id="ARBA00023209"/>
    </source>
</evidence>
<keyword evidence="1" id="KW-0444">Lipid biosynthesis</keyword>
<sequence length="411" mass="47172">MSLSLNCLTEDDFKLKAKSICRQLLPSSSWKRASSDQIRCSRIKTGQSNRLYICELMSYDGLNNRQQIEFHDDDFLSPVTTTTISNQTSVITELKKSQVPNKVIVRFYGSEFTGEGNQYRSISDELECRILDHLSSIGRAPKVYATFEGGRIDEFLENATLATVYTLRSTPYLRSLAMKIAQFHALQIELPDVDHYEVLNYFETQCIPKMDEHLNSDLSPGERALITQIARFIHSDQLNFIFGIMDNLYQRKVCCHFDLNPTNILVLPSETPQGRPTMDTLLIDFENCQTGFRGLDLGKFFVELSIAENNYIAARTNVASSESQISPVSDAKIREFIGYYLTEWSSISGDFDPSIDNENNLFEEIKFNLMFSLLGFIYLNILNPDFLSKKLFDVTAHRIILYHQFAERWFS</sequence>
<dbReference type="OrthoDB" id="5796092at2759"/>
<dbReference type="STRING" id="32264.T1KTL7"/>
<name>T1KTL7_TETUR</name>
<dbReference type="Gene3D" id="3.90.1200.10">
    <property type="match status" value="1"/>
</dbReference>
<dbReference type="Proteomes" id="UP000015104">
    <property type="component" value="Unassembled WGS sequence"/>
</dbReference>
<dbReference type="KEGG" id="tut:107367136"/>
<dbReference type="GO" id="GO:0004103">
    <property type="term" value="F:choline kinase activity"/>
    <property type="evidence" value="ECO:0007669"/>
    <property type="project" value="TreeGrafter"/>
</dbReference>
<gene>
    <name evidence="4" type="primary">107367136</name>
</gene>
<dbReference type="PANTHER" id="PTHR22603">
    <property type="entry name" value="CHOLINE/ETHANOALAMINE KINASE"/>
    <property type="match status" value="1"/>
</dbReference>
<dbReference type="HOGENOM" id="CLU_726328_0_0_1"/>
<keyword evidence="1" id="KW-0594">Phospholipid biosynthesis</keyword>
<reference evidence="4" key="2">
    <citation type="submission" date="2015-06" db="UniProtKB">
        <authorList>
            <consortium name="EnsemblMetazoa"/>
        </authorList>
    </citation>
    <scope>IDENTIFICATION</scope>
</reference>
<evidence type="ECO:0008006" key="6">
    <source>
        <dbReference type="Google" id="ProtNLM"/>
    </source>
</evidence>